<feature type="domain" description="Helicase ATP-binding" evidence="7">
    <location>
        <begin position="896"/>
        <end position="1073"/>
    </location>
</feature>
<comment type="subcellular location">
    <subcellularLocation>
        <location evidence="1">Nucleus</location>
    </subcellularLocation>
</comment>
<gene>
    <name evidence="9" type="ORF">D9615_001372</name>
</gene>
<feature type="region of interest" description="Disordered" evidence="6">
    <location>
        <begin position="159"/>
        <end position="229"/>
    </location>
</feature>
<dbReference type="GO" id="GO:0140658">
    <property type="term" value="F:ATP-dependent chromatin remodeler activity"/>
    <property type="evidence" value="ECO:0007669"/>
    <property type="project" value="TreeGrafter"/>
</dbReference>
<feature type="region of interest" description="Disordered" evidence="6">
    <location>
        <begin position="671"/>
        <end position="696"/>
    </location>
</feature>
<dbReference type="GO" id="GO:0042393">
    <property type="term" value="F:histone binding"/>
    <property type="evidence" value="ECO:0007669"/>
    <property type="project" value="TreeGrafter"/>
</dbReference>
<dbReference type="PROSITE" id="PS51194">
    <property type="entry name" value="HELICASE_CTER"/>
    <property type="match status" value="1"/>
</dbReference>
<dbReference type="GO" id="GO:0003677">
    <property type="term" value="F:DNA binding"/>
    <property type="evidence" value="ECO:0007669"/>
    <property type="project" value="TreeGrafter"/>
</dbReference>
<dbReference type="InterPro" id="IPR014001">
    <property type="entry name" value="Helicase_ATP-bd"/>
</dbReference>
<feature type="region of interest" description="Disordered" evidence="6">
    <location>
        <begin position="1"/>
        <end position="42"/>
    </location>
</feature>
<dbReference type="EMBL" id="JAACJP010000004">
    <property type="protein sequence ID" value="KAF5384826.1"/>
    <property type="molecule type" value="Genomic_DNA"/>
</dbReference>
<dbReference type="SUPFAM" id="SSF54160">
    <property type="entry name" value="Chromo domain-like"/>
    <property type="match status" value="1"/>
</dbReference>
<dbReference type="Proteomes" id="UP000565441">
    <property type="component" value="Unassembled WGS sequence"/>
</dbReference>
<dbReference type="GO" id="GO:0016887">
    <property type="term" value="F:ATP hydrolysis activity"/>
    <property type="evidence" value="ECO:0007669"/>
    <property type="project" value="TreeGrafter"/>
</dbReference>
<feature type="region of interest" description="Disordered" evidence="6">
    <location>
        <begin position="279"/>
        <end position="311"/>
    </location>
</feature>
<evidence type="ECO:0000256" key="5">
    <source>
        <dbReference type="ARBA" id="ARBA00023242"/>
    </source>
</evidence>
<name>A0A8H5HJU2_9AGAR</name>
<evidence type="ECO:0000256" key="1">
    <source>
        <dbReference type="ARBA" id="ARBA00004123"/>
    </source>
</evidence>
<protein>
    <recommendedName>
        <fullName evidence="11">Chromatin remodeling factor mit1</fullName>
    </recommendedName>
</protein>
<accession>A0A8H5HJU2</accession>
<dbReference type="GO" id="GO:0005634">
    <property type="term" value="C:nucleus"/>
    <property type="evidence" value="ECO:0007669"/>
    <property type="project" value="UniProtKB-SubCell"/>
</dbReference>
<feature type="compositionally biased region" description="Basic residues" evidence="6">
    <location>
        <begin position="298"/>
        <end position="311"/>
    </location>
</feature>
<evidence type="ECO:0000256" key="4">
    <source>
        <dbReference type="ARBA" id="ARBA00022840"/>
    </source>
</evidence>
<keyword evidence="10" id="KW-1185">Reference proteome</keyword>
<dbReference type="PROSITE" id="PS51192">
    <property type="entry name" value="HELICASE_ATP_BIND_1"/>
    <property type="match status" value="1"/>
</dbReference>
<dbReference type="Pfam" id="PF00271">
    <property type="entry name" value="Helicase_C"/>
    <property type="match status" value="1"/>
</dbReference>
<evidence type="ECO:0000313" key="10">
    <source>
        <dbReference type="Proteomes" id="UP000565441"/>
    </source>
</evidence>
<feature type="region of interest" description="Disordered" evidence="6">
    <location>
        <begin position="1527"/>
        <end position="1575"/>
    </location>
</feature>
<feature type="compositionally biased region" description="Polar residues" evidence="6">
    <location>
        <begin position="1726"/>
        <end position="1737"/>
    </location>
</feature>
<keyword evidence="5" id="KW-0539">Nucleus</keyword>
<dbReference type="InterPro" id="IPR027417">
    <property type="entry name" value="P-loop_NTPase"/>
</dbReference>
<keyword evidence="4" id="KW-0067">ATP-binding</keyword>
<organism evidence="9 10">
    <name type="scientific">Tricholomella constricta</name>
    <dbReference type="NCBI Taxonomy" id="117010"/>
    <lineage>
        <taxon>Eukaryota</taxon>
        <taxon>Fungi</taxon>
        <taxon>Dikarya</taxon>
        <taxon>Basidiomycota</taxon>
        <taxon>Agaricomycotina</taxon>
        <taxon>Agaricomycetes</taxon>
        <taxon>Agaricomycetidae</taxon>
        <taxon>Agaricales</taxon>
        <taxon>Tricholomatineae</taxon>
        <taxon>Lyophyllaceae</taxon>
        <taxon>Tricholomella</taxon>
    </lineage>
</organism>
<dbReference type="SMART" id="SM00487">
    <property type="entry name" value="DEXDc"/>
    <property type="match status" value="1"/>
</dbReference>
<feature type="compositionally biased region" description="Polar residues" evidence="6">
    <location>
        <begin position="159"/>
        <end position="168"/>
    </location>
</feature>
<evidence type="ECO:0000256" key="3">
    <source>
        <dbReference type="ARBA" id="ARBA00022801"/>
    </source>
</evidence>
<feature type="region of interest" description="Disordered" evidence="6">
    <location>
        <begin position="1691"/>
        <end position="1763"/>
    </location>
</feature>
<dbReference type="GO" id="GO:0005524">
    <property type="term" value="F:ATP binding"/>
    <property type="evidence" value="ECO:0007669"/>
    <property type="project" value="UniProtKB-KW"/>
</dbReference>
<dbReference type="CDD" id="cd18793">
    <property type="entry name" value="SF2_C_SNF"/>
    <property type="match status" value="1"/>
</dbReference>
<keyword evidence="3" id="KW-0378">Hydrolase</keyword>
<dbReference type="InterPro" id="IPR016197">
    <property type="entry name" value="Chromo-like_dom_sf"/>
</dbReference>
<dbReference type="InterPro" id="IPR056616">
    <property type="entry name" value="Chromo_MIT1"/>
</dbReference>
<dbReference type="InterPro" id="IPR001650">
    <property type="entry name" value="Helicase_C-like"/>
</dbReference>
<evidence type="ECO:0000259" key="8">
    <source>
        <dbReference type="PROSITE" id="PS51194"/>
    </source>
</evidence>
<keyword evidence="2" id="KW-0547">Nucleotide-binding</keyword>
<dbReference type="Gene3D" id="3.40.50.300">
    <property type="entry name" value="P-loop containing nucleotide triphosphate hydrolases"/>
    <property type="match status" value="1"/>
</dbReference>
<feature type="compositionally biased region" description="Acidic residues" evidence="6">
    <location>
        <begin position="178"/>
        <end position="206"/>
    </location>
</feature>
<dbReference type="SMART" id="SM00490">
    <property type="entry name" value="HELICc"/>
    <property type="match status" value="1"/>
</dbReference>
<evidence type="ECO:0000313" key="9">
    <source>
        <dbReference type="EMBL" id="KAF5384826.1"/>
    </source>
</evidence>
<dbReference type="GO" id="GO:0000785">
    <property type="term" value="C:chromatin"/>
    <property type="evidence" value="ECO:0007669"/>
    <property type="project" value="TreeGrafter"/>
</dbReference>
<comment type="caution">
    <text evidence="9">The sequence shown here is derived from an EMBL/GenBank/DDBJ whole genome shotgun (WGS) entry which is preliminary data.</text>
</comment>
<dbReference type="OrthoDB" id="5857104at2759"/>
<dbReference type="Pfam" id="PF00176">
    <property type="entry name" value="SNF2-rel_dom"/>
    <property type="match status" value="1"/>
</dbReference>
<proteinExistence type="predicted"/>
<sequence>MGTDEPSSDRALIFTPKQPLGPSSSPEASSQPPHPVNKSRPQRHAFFISPPHIPAEEKELYKPANETSLKANVEMEVDEVIGKYREGNMLYYFARYQGGIAHKYLSVPFLKKYEHLVDEFSRKRAAGESAPFDPSAHYVHPLSRVKMTVSISKQRATVDISSARSIKSTPEFEVIPDSQDEGELEHDGEDDDDEERESEEDDEYEEQERSLPTRSSGRSIAKPKKALPFSPKKTRATRVFVIDSDEENGDSEKSVTLLPSRRSTRIQKGVKVNLDIDAFTDNFEPSDGDSDTYGSRRSQFKGKKSKHKVRPKVSRAAYGHFRPIAELEYESCSDEESAPFRRHRDICEKCHKAPAHKLIQALSKKGRSKKRKTSEDDFDVSDDEERFAALGGWVRCLKCPVVAHWRCMASTQRDEILKAARERDRAEWQLAHSETVSQESDVSGPPEPGKRPGLDASQTTEFLCNACIKGGFCMGCMEVALEPDAVSKLQRDKIPTEVQNEDLTMVDGIEEALTTPSKPAEEEQKQLVFRCFTCKRIAHYHHLPLPPDYSSDDSVAKIAEYYARTWLCADCASYRFGVDKIIAWRPYPSNAAEPPHHSDELPNYKDSLPREYLIKWLDRSYRRVQWVPHMWLLSTHHAKLKNFLAGGSKVELLNAPDDKLVGGEESAPAFEIGDESRASSMKPGGITPALPRDAIPDAERRIPPAWKSIDRLLDVLLWRPRRQRDYVNKDKSKGKKKATRVESEPVSEQGSEDSPDQEERELAFDQGEQPSDDVMETVSQWEARTGRKFSLDSIKDVVWAFIKWNDLGYDEATWDSPPRPDDPTYPAFQVALTRFINSRRVIVPKHSTSYCEKFDKRAKDEYRTRHILKDAEDLDIGQNRQLKLMPFQVDGFNWLCNNWWTHQHCILADEMGLGKTVQVATFLGNIAAKFNAFPALVVVPNSTITNWVREFERWAPKLRVVPFYGEAKARDVIKKFELYHEAKRPGETGAKFHVLITTYEALLNQKDFTPVFKNQPRWEVLVIDEGQRLKSDSSLLFRRLNEINSIHRVIMTGTPLNNNIRELFNLMNFLDPNEWDDLEGLEKEHEELTEDLVKQLHNRLRPYFLRRLKSEVLQLPPKNEVIVPVSMAPLQKEVYRSILSHNLELLTGLTQQSSKPSSGPSKGRINNVLMELRKCLQHPYLNAEDIEPRGLSPQETHEKLIDGSAKLRLLKSLLPRLKERGHRVLLFSQFVIALNVIEDFLVGEGHKYLRLDGNTKGSERQKGMDEFNKPGSDMFIYLLTTRAGGVGINLFSADTVIIFDPDFNPHQDLQAIARAYRYGQQKTCLVFKLMVKDSAEGQSDAPSPKDINLHAIERIVQVGKKKLVLDHLIVQKMDEEDSAGEDVQSILTYGAQTLFGAEQTSRDIIYTDNDVEKLIEKTEKEGEEQEEVKEGMSFAFAKVWAADKDSLEEVEDIDQGDSWAQTLQKITLERDKTRSEEVALSGRGVKRRAAAIPKPNAYREEPLTANLKKLPSTATSVVSDGSGYIISDIESDEEGDVSNSETEDRSFEPLQPKSKAKSAGPLTSRPLNGPLSAIHNSRSHNIQYCGLCGGRHGDGPGECVMTERSENLAEFREMLLLHADDEPWERRTAAIEAIDRTLHQRGHINLIAGQPLHPLRKSGSLVVQPNDVVRPAPVVQPSPMVQPRVIPAHNISRKTTGGPIAGPSSAAQADPSNVASKEHTKHRPTASFSKAIQQATNAVAGPSKRPASPTIAEQAKPKKIKTSVSSLPCPVCERSPHHLVKDCPIVAEGTRSITEQIIRLENNPDPTAAATVRALRKLLSRQMRKEKADADVIRIEISD</sequence>
<dbReference type="PANTHER" id="PTHR45623:SF17">
    <property type="entry name" value="CHROMODOMAIN-HELICASE-DNA-BINDING PROTEIN 3-RELATED"/>
    <property type="match status" value="1"/>
</dbReference>
<feature type="domain" description="Helicase C-terminal" evidence="8">
    <location>
        <begin position="1209"/>
        <end position="1376"/>
    </location>
</feature>
<evidence type="ECO:0008006" key="11">
    <source>
        <dbReference type="Google" id="ProtNLM"/>
    </source>
</evidence>
<reference evidence="9 10" key="1">
    <citation type="journal article" date="2020" name="ISME J.">
        <title>Uncovering the hidden diversity of litter-decomposition mechanisms in mushroom-forming fungi.</title>
        <authorList>
            <person name="Floudas D."/>
            <person name="Bentzer J."/>
            <person name="Ahren D."/>
            <person name="Johansson T."/>
            <person name="Persson P."/>
            <person name="Tunlid A."/>
        </authorList>
    </citation>
    <scope>NUCLEOTIDE SEQUENCE [LARGE SCALE GENOMIC DNA]</scope>
    <source>
        <strain evidence="9 10">CBS 661.87</strain>
    </source>
</reference>
<dbReference type="Gene3D" id="3.40.50.10810">
    <property type="entry name" value="Tandem AAA-ATPase domain"/>
    <property type="match status" value="1"/>
</dbReference>
<evidence type="ECO:0000259" key="7">
    <source>
        <dbReference type="PROSITE" id="PS51192"/>
    </source>
</evidence>
<feature type="compositionally biased region" description="Low complexity" evidence="6">
    <location>
        <begin position="22"/>
        <end position="31"/>
    </location>
</feature>
<evidence type="ECO:0000256" key="6">
    <source>
        <dbReference type="SAM" id="MobiDB-lite"/>
    </source>
</evidence>
<dbReference type="GO" id="GO:0003682">
    <property type="term" value="F:chromatin binding"/>
    <property type="evidence" value="ECO:0007669"/>
    <property type="project" value="TreeGrafter"/>
</dbReference>
<dbReference type="Pfam" id="PF23615">
    <property type="entry name" value="Chromo_MIT1"/>
    <property type="match status" value="1"/>
</dbReference>
<feature type="region of interest" description="Disordered" evidence="6">
    <location>
        <begin position="430"/>
        <end position="455"/>
    </location>
</feature>
<feature type="compositionally biased region" description="Polar residues" evidence="6">
    <location>
        <begin position="1705"/>
        <end position="1715"/>
    </location>
</feature>
<feature type="region of interest" description="Disordered" evidence="6">
    <location>
        <begin position="728"/>
        <end position="773"/>
    </location>
</feature>
<feature type="compositionally biased region" description="Polar residues" evidence="6">
    <location>
        <begin position="432"/>
        <end position="441"/>
    </location>
</feature>
<dbReference type="InterPro" id="IPR038718">
    <property type="entry name" value="SNF2-like_sf"/>
</dbReference>
<dbReference type="PANTHER" id="PTHR45623">
    <property type="entry name" value="CHROMODOMAIN-HELICASE-DNA-BINDING PROTEIN 3-RELATED-RELATED"/>
    <property type="match status" value="1"/>
</dbReference>
<feature type="compositionally biased region" description="Acidic residues" evidence="6">
    <location>
        <begin position="750"/>
        <end position="759"/>
    </location>
</feature>
<dbReference type="InterPro" id="IPR000330">
    <property type="entry name" value="SNF2_N"/>
</dbReference>
<dbReference type="InterPro" id="IPR049730">
    <property type="entry name" value="SNF2/RAD54-like_C"/>
</dbReference>
<dbReference type="SUPFAM" id="SSF52540">
    <property type="entry name" value="P-loop containing nucleoside triphosphate hydrolases"/>
    <property type="match status" value="2"/>
</dbReference>
<evidence type="ECO:0000256" key="2">
    <source>
        <dbReference type="ARBA" id="ARBA00022741"/>
    </source>
</evidence>